<evidence type="ECO:0000256" key="1">
    <source>
        <dbReference type="SAM" id="Phobius"/>
    </source>
</evidence>
<feature type="transmembrane region" description="Helical" evidence="1">
    <location>
        <begin position="83"/>
        <end position="106"/>
    </location>
</feature>
<feature type="transmembrane region" description="Helical" evidence="1">
    <location>
        <begin position="7"/>
        <end position="27"/>
    </location>
</feature>
<accession>A0A1F7GLK2</accession>
<dbReference type="Proteomes" id="UP000176850">
    <property type="component" value="Unassembled WGS sequence"/>
</dbReference>
<dbReference type="EMBL" id="MFZH01000007">
    <property type="protein sequence ID" value="OGK19664.1"/>
    <property type="molecule type" value="Genomic_DNA"/>
</dbReference>
<keyword evidence="1" id="KW-0472">Membrane</keyword>
<feature type="transmembrane region" description="Helical" evidence="1">
    <location>
        <begin position="47"/>
        <end position="71"/>
    </location>
</feature>
<dbReference type="AlphaFoldDB" id="A0A1F7GLK2"/>
<gene>
    <name evidence="2" type="ORF">A2799_01385</name>
</gene>
<proteinExistence type="predicted"/>
<sequence length="107" mass="12376">MGKQESLLVQIYVASLIIMSAVVIFRFRTLPPQVPIFFTALEEGVLGPTWTLFILPIFSLLSMIVNIFLYKRFFNEDLFIRKVFYYSSVIVIGVSTYIFLKIILLIS</sequence>
<evidence type="ECO:0000313" key="2">
    <source>
        <dbReference type="EMBL" id="OGK19664.1"/>
    </source>
</evidence>
<name>A0A1F7GLK2_9BACT</name>
<protein>
    <recommendedName>
        <fullName evidence="4">DUF1648 domain-containing protein</fullName>
    </recommendedName>
</protein>
<reference evidence="2 3" key="1">
    <citation type="journal article" date="2016" name="Nat. Commun.">
        <title>Thousands of microbial genomes shed light on interconnected biogeochemical processes in an aquifer system.</title>
        <authorList>
            <person name="Anantharaman K."/>
            <person name="Brown C.T."/>
            <person name="Hug L.A."/>
            <person name="Sharon I."/>
            <person name="Castelle C.J."/>
            <person name="Probst A.J."/>
            <person name="Thomas B.C."/>
            <person name="Singh A."/>
            <person name="Wilkins M.J."/>
            <person name="Karaoz U."/>
            <person name="Brodie E.L."/>
            <person name="Williams K.H."/>
            <person name="Hubbard S.S."/>
            <person name="Banfield J.F."/>
        </authorList>
    </citation>
    <scope>NUCLEOTIDE SEQUENCE [LARGE SCALE GENOMIC DNA]</scope>
</reference>
<organism evidence="2 3">
    <name type="scientific">Candidatus Roizmanbacteria bacterium RIFCSPHIGHO2_01_FULL_39_24</name>
    <dbReference type="NCBI Taxonomy" id="1802032"/>
    <lineage>
        <taxon>Bacteria</taxon>
        <taxon>Candidatus Roizmaniibacteriota</taxon>
    </lineage>
</organism>
<keyword evidence="1" id="KW-1133">Transmembrane helix</keyword>
<comment type="caution">
    <text evidence="2">The sequence shown here is derived from an EMBL/GenBank/DDBJ whole genome shotgun (WGS) entry which is preliminary data.</text>
</comment>
<keyword evidence="1" id="KW-0812">Transmembrane</keyword>
<evidence type="ECO:0008006" key="4">
    <source>
        <dbReference type="Google" id="ProtNLM"/>
    </source>
</evidence>
<evidence type="ECO:0000313" key="3">
    <source>
        <dbReference type="Proteomes" id="UP000176850"/>
    </source>
</evidence>